<evidence type="ECO:0000256" key="2">
    <source>
        <dbReference type="SAM" id="Phobius"/>
    </source>
</evidence>
<evidence type="ECO:0000313" key="3">
    <source>
        <dbReference type="EMBL" id="RJG51644.1"/>
    </source>
</evidence>
<reference evidence="3 4" key="1">
    <citation type="submission" date="2018-09" db="EMBL/GenBank/DDBJ databases">
        <authorList>
            <person name="Wang F."/>
        </authorList>
    </citation>
    <scope>NUCLEOTIDE SEQUENCE [LARGE SCALE GENOMIC DNA]</scope>
    <source>
        <strain evidence="3 4">PLHSC7-2</strain>
    </source>
</reference>
<dbReference type="PANTHER" id="PTHR35335">
    <property type="entry name" value="UPF0716 PROTEIN FXSA"/>
    <property type="match status" value="1"/>
</dbReference>
<feature type="transmembrane region" description="Helical" evidence="2">
    <location>
        <begin position="29"/>
        <end position="51"/>
    </location>
</feature>
<protein>
    <submittedName>
        <fullName evidence="3">FxsA family protein</fullName>
    </submittedName>
</protein>
<dbReference type="EMBL" id="QZCH01000001">
    <property type="protein sequence ID" value="RJG51644.1"/>
    <property type="molecule type" value="Genomic_DNA"/>
</dbReference>
<dbReference type="PANTHER" id="PTHR35335:SF1">
    <property type="entry name" value="UPF0716 PROTEIN FXSA"/>
    <property type="match status" value="1"/>
</dbReference>
<feature type="compositionally biased region" description="Polar residues" evidence="1">
    <location>
        <begin position="153"/>
        <end position="166"/>
    </location>
</feature>
<dbReference type="NCBIfam" id="NF008528">
    <property type="entry name" value="PRK11463.1-2"/>
    <property type="match status" value="1"/>
</dbReference>
<evidence type="ECO:0000313" key="4">
    <source>
        <dbReference type="Proteomes" id="UP000283255"/>
    </source>
</evidence>
<dbReference type="GO" id="GO:0016020">
    <property type="term" value="C:membrane"/>
    <property type="evidence" value="ECO:0007669"/>
    <property type="project" value="InterPro"/>
</dbReference>
<sequence length="177" mass="19032">MFARLFLLFTFTSLLEIYVLVQVGGLLGVWPTIGLVIITALVGSSLVRSQGLQTMFNVQSRMQQGEMPGKELIEAMMLVIAGVLLVTPGFVTDFCGLMLLQPSVRGKLAEQALAKLSVNMVAGAGFNGGFHQSGFSNGGFQGGFSAEHIPSDEQPTSKPQQNSNDKSTIEGEYERKD</sequence>
<feature type="compositionally biased region" description="Basic and acidic residues" evidence="1">
    <location>
        <begin position="167"/>
        <end position="177"/>
    </location>
</feature>
<feature type="region of interest" description="Disordered" evidence="1">
    <location>
        <begin position="141"/>
        <end position="177"/>
    </location>
</feature>
<dbReference type="Pfam" id="PF04186">
    <property type="entry name" value="FxsA"/>
    <property type="match status" value="1"/>
</dbReference>
<feature type="transmembrane region" description="Helical" evidence="2">
    <location>
        <begin position="72"/>
        <end position="91"/>
    </location>
</feature>
<keyword evidence="2" id="KW-1133">Transmembrane helix</keyword>
<name>A0A418YKY8_9GAMM</name>
<comment type="caution">
    <text evidence="3">The sequence shown here is derived from an EMBL/GenBank/DDBJ whole genome shotgun (WGS) entry which is preliminary data.</text>
</comment>
<dbReference type="InterPro" id="IPR007313">
    <property type="entry name" value="FxsA"/>
</dbReference>
<dbReference type="AlphaFoldDB" id="A0A418YKY8"/>
<gene>
    <name evidence="3" type="ORF">D1Z90_02640</name>
</gene>
<organism evidence="3 4">
    <name type="scientific">Motilimonas pumila</name>
    <dbReference type="NCBI Taxonomy" id="2303987"/>
    <lineage>
        <taxon>Bacteria</taxon>
        <taxon>Pseudomonadati</taxon>
        <taxon>Pseudomonadota</taxon>
        <taxon>Gammaproteobacteria</taxon>
        <taxon>Alteromonadales</taxon>
        <taxon>Alteromonadales genera incertae sedis</taxon>
        <taxon>Motilimonas</taxon>
    </lineage>
</organism>
<evidence type="ECO:0000256" key="1">
    <source>
        <dbReference type="SAM" id="MobiDB-lite"/>
    </source>
</evidence>
<reference evidence="3 4" key="2">
    <citation type="submission" date="2019-01" db="EMBL/GenBank/DDBJ databases">
        <title>Motilimonas pumilus sp. nov., isolated from the gut of sea cucumber (Apostichopus japonicus).</title>
        <authorList>
            <person name="Wang F.-Q."/>
            <person name="Ren L.-H."/>
            <person name="Lin Y.-W."/>
            <person name="Sun G.-H."/>
            <person name="Du Z.-J."/>
            <person name="Zhao J.-X."/>
            <person name="Liu X.-J."/>
            <person name="Liu L.-J."/>
        </authorList>
    </citation>
    <scope>NUCLEOTIDE SEQUENCE [LARGE SCALE GENOMIC DNA]</scope>
    <source>
        <strain evidence="3 4">PLHSC7-2</strain>
    </source>
</reference>
<dbReference type="OrthoDB" id="9792788at2"/>
<proteinExistence type="predicted"/>
<dbReference type="RefSeq" id="WP_119909168.1">
    <property type="nucleotide sequence ID" value="NZ_QZCH01000001.1"/>
</dbReference>
<dbReference type="Proteomes" id="UP000283255">
    <property type="component" value="Unassembled WGS sequence"/>
</dbReference>
<keyword evidence="2" id="KW-0812">Transmembrane</keyword>
<accession>A0A418YKY8</accession>
<keyword evidence="4" id="KW-1185">Reference proteome</keyword>
<keyword evidence="2" id="KW-0472">Membrane</keyword>